<evidence type="ECO:0000313" key="2">
    <source>
        <dbReference type="EMBL" id="ARW18947.1"/>
    </source>
</evidence>
<proteinExistence type="predicted"/>
<evidence type="ECO:0000313" key="5">
    <source>
        <dbReference type="EMBL" id="WEA56648.1"/>
    </source>
</evidence>
<dbReference type="RefSeq" id="WP_023440787.1">
    <property type="nucleotide sequence ID" value="NZ_BEWQ01000001.1"/>
</dbReference>
<evidence type="ECO:0000313" key="9">
    <source>
        <dbReference type="Proteomes" id="UP001214131"/>
    </source>
</evidence>
<dbReference type="Proteomes" id="UP000196118">
    <property type="component" value="Chromosome"/>
</dbReference>
<reference evidence="3 7" key="2">
    <citation type="submission" date="2019-10" db="EMBL/GenBank/DDBJ databases">
        <authorList>
            <person name="Irmler S."/>
            <person name="Berthoud H."/>
            <person name="Roetschi A."/>
            <person name="Arias E."/>
            <person name="Shani N."/>
            <person name="Wuethrich D."/>
            <person name="Bruggmann R."/>
        </authorList>
    </citation>
    <scope>NUCLEOTIDE SEQUENCE [LARGE SCALE GENOMIC DNA]</scope>
    <source>
        <strain evidence="3 7">FAM13073</strain>
    </source>
</reference>
<evidence type="ECO:0000313" key="4">
    <source>
        <dbReference type="EMBL" id="MBF7126911.1"/>
    </source>
</evidence>
<name>A0A0R2HHP6_PEDPE</name>
<keyword evidence="7" id="KW-1185">Reference proteome</keyword>
<dbReference type="EMBL" id="CP021474">
    <property type="protein sequence ID" value="ARW18947.1"/>
    <property type="molecule type" value="Genomic_DNA"/>
</dbReference>
<reference evidence="7" key="4">
    <citation type="submission" date="2020-03" db="EMBL/GenBank/DDBJ databases">
        <title>SpeciesPrimer: A bioinformatics pipeline dedicated to the design of qPCR primers for the quantification of bacterial species.</title>
        <authorList>
            <person name="Dreier M."/>
            <person name="Berthoud H."/>
            <person name="Shani N."/>
            <person name="Wechsler D."/>
            <person name="Junier P."/>
        </authorList>
    </citation>
    <scope>NUCLEOTIDE SEQUENCE [LARGE SCALE GENOMIC DNA]</scope>
    <source>
        <strain evidence="7">FAM13073</strain>
    </source>
</reference>
<dbReference type="EMBL" id="CP118739">
    <property type="protein sequence ID" value="WEA56648.1"/>
    <property type="molecule type" value="Genomic_DNA"/>
</dbReference>
<reference evidence="2 6" key="1">
    <citation type="submission" date="2017-05" db="EMBL/GenBank/DDBJ databases">
        <title>Genome sequence of Pediococcus pentosaceus strain SRCM100892.</title>
        <authorList>
            <person name="Cho S.H."/>
        </authorList>
    </citation>
    <scope>NUCLEOTIDE SEQUENCE [LARGE SCALE GENOMIC DNA]</scope>
    <source>
        <strain evidence="2 6">SRCM100892</strain>
    </source>
</reference>
<evidence type="ECO:0000313" key="6">
    <source>
        <dbReference type="Proteomes" id="UP000196118"/>
    </source>
</evidence>
<evidence type="ECO:0000256" key="1">
    <source>
        <dbReference type="SAM" id="Phobius"/>
    </source>
</evidence>
<accession>A0A8G0ZK06</accession>
<feature type="transmembrane region" description="Helical" evidence="1">
    <location>
        <begin position="50"/>
        <end position="71"/>
    </location>
</feature>
<accession>A0A0R2HHP6</accession>
<reference evidence="5 9" key="6">
    <citation type="submission" date="2023-02" db="EMBL/GenBank/DDBJ databases">
        <title>Comparative genomics and fermentation flavor characterization of five lactic acid bacteria reveal flavor biosynthesis metabolic pathways in fermented muskmelon puree.</title>
        <authorList>
            <person name="Yuan L."/>
            <person name="Li M."/>
            <person name="Xu X."/>
            <person name="Lao F."/>
            <person name="Wu J."/>
        </authorList>
    </citation>
    <scope>NUCLEOTIDE SEQUENCE [LARGE SCALE GENOMIC DNA]</scope>
    <source>
        <strain evidence="5 9">Ca-4</strain>
    </source>
</reference>
<protein>
    <submittedName>
        <fullName evidence="4">Alkaline shock response membrane anchor protein AmaP</fullName>
    </submittedName>
</protein>
<evidence type="ECO:0000313" key="7">
    <source>
        <dbReference type="Proteomes" id="UP000472573"/>
    </source>
</evidence>
<dbReference type="NCBIfam" id="NF033218">
    <property type="entry name" value="anchor_AmaP"/>
    <property type="match status" value="1"/>
</dbReference>
<reference evidence="3" key="3">
    <citation type="submission" date="2019-12" db="EMBL/GenBank/DDBJ databases">
        <title>SpeciesPrimer: A bioinformatics pipeline dedicated to the design of qPCR primers for the quantification of bacterial species.</title>
        <authorList>
            <person name="Dreier M."/>
            <person name="Berthoud H."/>
            <person name="Shani N."/>
            <person name="Wechsler D."/>
            <person name="Junier P."/>
        </authorList>
    </citation>
    <scope>NUCLEOTIDE SEQUENCE</scope>
    <source>
        <strain evidence="3">FAM13073</strain>
    </source>
</reference>
<evidence type="ECO:0000313" key="3">
    <source>
        <dbReference type="EMBL" id="KAF0414120.1"/>
    </source>
</evidence>
<reference evidence="4" key="5">
    <citation type="submission" date="2020-11" db="EMBL/GenBank/DDBJ databases">
        <title>Antibiotic susceptibility profiles of Pediococcus pentosaceus from various origins and their implications for the safety assessment of strains with food-technology applications.</title>
        <authorList>
            <person name="Shani N."/>
            <person name="Oberhaensli S."/>
            <person name="Arias E."/>
        </authorList>
    </citation>
    <scope>NUCLEOTIDE SEQUENCE</scope>
    <source>
        <strain evidence="4">FAM 19164</strain>
    </source>
</reference>
<dbReference type="Proteomes" id="UP001214131">
    <property type="component" value="Chromosome"/>
</dbReference>
<sequence>MSRTSKILLSLMAVITLIQTVWFVSSEMFIPYLTDFFESMRTTNSRLTEVVAIVFGVIVALFALVMLIIALSSRTSEKDLKLQGGRGKLTIPKKSMEQIVDKSIAENHQVGNIQTKVRVRGNDRIQAQVSVEDISDGNYDVNAKEIQETVQDSIQRHLGMKSHVKVQIIPRKQSSKSLKVI</sequence>
<dbReference type="EMBL" id="WENB01000002">
    <property type="protein sequence ID" value="KAF0414120.1"/>
    <property type="molecule type" value="Genomic_DNA"/>
</dbReference>
<organism evidence="4 8">
    <name type="scientific">Pediococcus pentosaceus</name>
    <dbReference type="NCBI Taxonomy" id="1255"/>
    <lineage>
        <taxon>Bacteria</taxon>
        <taxon>Bacillati</taxon>
        <taxon>Bacillota</taxon>
        <taxon>Bacilli</taxon>
        <taxon>Lactobacillales</taxon>
        <taxon>Lactobacillaceae</taxon>
        <taxon>Pediococcus</taxon>
    </lineage>
</organism>
<dbReference type="Proteomes" id="UP000472573">
    <property type="component" value="Unassembled WGS sequence"/>
</dbReference>
<keyword evidence="1" id="KW-0472">Membrane</keyword>
<gene>
    <name evidence="4" type="primary">amaP</name>
    <name evidence="3" type="ORF">GBO79_04445</name>
    <name evidence="4" type="ORF">ITQ97_03630</name>
    <name evidence="5" type="ORF">PWB86_05455</name>
    <name evidence="2" type="ORF">S100892_00342</name>
</gene>
<keyword evidence="1" id="KW-1133">Transmembrane helix</keyword>
<dbReference type="EMBL" id="JADOFV010000002">
    <property type="protein sequence ID" value="MBF7126911.1"/>
    <property type="molecule type" value="Genomic_DNA"/>
</dbReference>
<keyword evidence="1" id="KW-0812">Transmembrane</keyword>
<evidence type="ECO:0000313" key="8">
    <source>
        <dbReference type="Proteomes" id="UP000743107"/>
    </source>
</evidence>
<dbReference type="AlphaFoldDB" id="A0A0R2HHP6"/>
<dbReference type="Proteomes" id="UP000743107">
    <property type="component" value="Unassembled WGS sequence"/>
</dbReference>